<evidence type="ECO:0000256" key="7">
    <source>
        <dbReference type="SAM" id="Phobius"/>
    </source>
</evidence>
<feature type="compositionally biased region" description="Basic and acidic residues" evidence="6">
    <location>
        <begin position="7"/>
        <end position="20"/>
    </location>
</feature>
<feature type="transmembrane region" description="Helical" evidence="7">
    <location>
        <begin position="201"/>
        <end position="220"/>
    </location>
</feature>
<name>A0A7W9YYY8_9HYPH</name>
<organism evidence="8 9">
    <name type="scientific">Pseudorhizobium flavum</name>
    <dbReference type="NCBI Taxonomy" id="1335061"/>
    <lineage>
        <taxon>Bacteria</taxon>
        <taxon>Pseudomonadati</taxon>
        <taxon>Pseudomonadota</taxon>
        <taxon>Alphaproteobacteria</taxon>
        <taxon>Hyphomicrobiales</taxon>
        <taxon>Rhizobiaceae</taxon>
        <taxon>Rhizobium/Agrobacterium group</taxon>
        <taxon>Pseudorhizobium</taxon>
    </lineage>
</organism>
<dbReference type="NCBIfam" id="TIGR00765">
    <property type="entry name" value="yihY_not_rbn"/>
    <property type="match status" value="1"/>
</dbReference>
<dbReference type="RefSeq" id="WP_077547669.1">
    <property type="nucleotide sequence ID" value="NZ_JACHEJ010000007.1"/>
</dbReference>
<evidence type="ECO:0000256" key="3">
    <source>
        <dbReference type="ARBA" id="ARBA00022692"/>
    </source>
</evidence>
<accession>A0A7W9YYY8</accession>
<evidence type="ECO:0000313" key="9">
    <source>
        <dbReference type="Proteomes" id="UP000535501"/>
    </source>
</evidence>
<feature type="transmembrane region" description="Helical" evidence="7">
    <location>
        <begin position="159"/>
        <end position="189"/>
    </location>
</feature>
<feature type="transmembrane region" description="Helical" evidence="7">
    <location>
        <begin position="116"/>
        <end position="138"/>
    </location>
</feature>
<sequence length="326" mass="35670">MQEDVMEAERREPGRGREAETPQQIPAKGMKDVFWRLYAAINEDRVMLVAAGVTYYLLLALFPAMAALVSLYGFFASPSQIAERIQFLGAVMPADALNIFLEQLRSLASQDSSSLSLGLIAGLGIALWSTNNGMKALFQAMNVAYEEEEKRSFLKLTGISLLFTLGTLILIVVLIVAVGVVPAILSFLSLGSWAETLINTLRWPILLLIIMGGITLLYRYGPSREDARLRWLSWGVIFATVSWLLAAVAVSFYLSNFADYNATYGTLGALIGFMVWTWVSVIIVIVGAELNAELEHQTAQDSTTGPEQPMGERGAYMADHVGKASS</sequence>
<evidence type="ECO:0000313" key="8">
    <source>
        <dbReference type="EMBL" id="MBB6180972.1"/>
    </source>
</evidence>
<evidence type="ECO:0000256" key="2">
    <source>
        <dbReference type="ARBA" id="ARBA00022475"/>
    </source>
</evidence>
<evidence type="ECO:0000256" key="4">
    <source>
        <dbReference type="ARBA" id="ARBA00022989"/>
    </source>
</evidence>
<dbReference type="Proteomes" id="UP000535501">
    <property type="component" value="Unassembled WGS sequence"/>
</dbReference>
<keyword evidence="4 7" id="KW-1133">Transmembrane helix</keyword>
<keyword evidence="9" id="KW-1185">Reference proteome</keyword>
<proteinExistence type="predicted"/>
<evidence type="ECO:0000256" key="5">
    <source>
        <dbReference type="ARBA" id="ARBA00023136"/>
    </source>
</evidence>
<dbReference type="PANTHER" id="PTHR30213:SF0">
    <property type="entry name" value="UPF0761 MEMBRANE PROTEIN YIHY"/>
    <property type="match status" value="1"/>
</dbReference>
<feature type="region of interest" description="Disordered" evidence="6">
    <location>
        <begin position="1"/>
        <end position="23"/>
    </location>
</feature>
<comment type="caution">
    <text evidence="8">The sequence shown here is derived from an EMBL/GenBank/DDBJ whole genome shotgun (WGS) entry which is preliminary data.</text>
</comment>
<dbReference type="GO" id="GO:0005886">
    <property type="term" value="C:plasma membrane"/>
    <property type="evidence" value="ECO:0007669"/>
    <property type="project" value="UniProtKB-SubCell"/>
</dbReference>
<dbReference type="EMBL" id="JACHEJ010000007">
    <property type="protein sequence ID" value="MBB6180972.1"/>
    <property type="molecule type" value="Genomic_DNA"/>
</dbReference>
<comment type="subcellular location">
    <subcellularLocation>
        <location evidence="1">Cell membrane</location>
        <topology evidence="1">Multi-pass membrane protein</topology>
    </subcellularLocation>
</comment>
<feature type="transmembrane region" description="Helical" evidence="7">
    <location>
        <begin position="53"/>
        <end position="75"/>
    </location>
</feature>
<evidence type="ECO:0000256" key="6">
    <source>
        <dbReference type="SAM" id="MobiDB-lite"/>
    </source>
</evidence>
<protein>
    <submittedName>
        <fullName evidence="8">Membrane protein</fullName>
    </submittedName>
</protein>
<evidence type="ECO:0000256" key="1">
    <source>
        <dbReference type="ARBA" id="ARBA00004651"/>
    </source>
</evidence>
<keyword evidence="5 7" id="KW-0472">Membrane</keyword>
<gene>
    <name evidence="8" type="ORF">HNQ75_002955</name>
</gene>
<feature type="transmembrane region" description="Helical" evidence="7">
    <location>
        <begin position="266"/>
        <end position="288"/>
    </location>
</feature>
<reference evidence="8 9" key="1">
    <citation type="submission" date="2020-08" db="EMBL/GenBank/DDBJ databases">
        <title>Genomic Encyclopedia of Type Strains, Phase IV (KMG-IV): sequencing the most valuable type-strain genomes for metagenomic binning, comparative biology and taxonomic classification.</title>
        <authorList>
            <person name="Goeker M."/>
        </authorList>
    </citation>
    <scope>NUCLEOTIDE SEQUENCE [LARGE SCALE GENOMIC DNA]</scope>
    <source>
        <strain evidence="8 9">DSM 102134</strain>
    </source>
</reference>
<dbReference type="InterPro" id="IPR017039">
    <property type="entry name" value="Virul_fac_BrkB"/>
</dbReference>
<dbReference type="AlphaFoldDB" id="A0A7W9YYY8"/>
<dbReference type="Pfam" id="PF03631">
    <property type="entry name" value="Virul_fac_BrkB"/>
    <property type="match status" value="1"/>
</dbReference>
<feature type="transmembrane region" description="Helical" evidence="7">
    <location>
        <begin position="232"/>
        <end position="254"/>
    </location>
</feature>
<keyword evidence="3 7" id="KW-0812">Transmembrane</keyword>
<keyword evidence="2" id="KW-1003">Cell membrane</keyword>
<dbReference type="PANTHER" id="PTHR30213">
    <property type="entry name" value="INNER MEMBRANE PROTEIN YHJD"/>
    <property type="match status" value="1"/>
</dbReference>
<dbReference type="PIRSF" id="PIRSF035875">
    <property type="entry name" value="RNase_BN"/>
    <property type="match status" value="1"/>
</dbReference>